<dbReference type="AlphaFoldDB" id="A0A6P5EXM2"/>
<dbReference type="Proteomes" id="UP000515123">
    <property type="component" value="Linkage group 5"/>
</dbReference>
<accession>A0A6P5EXM2</accession>
<feature type="compositionally biased region" description="Basic and acidic residues" evidence="1">
    <location>
        <begin position="363"/>
        <end position="394"/>
    </location>
</feature>
<sequence>MSRCFPFPPPGYEKTSKHDHVDILAKEKHKEKKHKKEKREKEKREGKEKKEKDRSKDKHKEKKDRKEKHRDKKKDKDKDKDKDRDKDRSRTPSEKSQKLIQAYHYDKLGENNRNDSEVKDSSKFTDELGQRIRDEEKGAAERMVINNNFTSSTQRGFEISGVAFNSEKEGISGNKMVPNSMGPTLQRRNDGLGQKVNNVIVSVQRRPEKPVSETAFQKGVAENKMVPSSIGTTQRRNDDMGQKISNVSLPVQRVQMEGVPNEKLLQDPGSAGQRGNGGAGRQLENSTGFIQRKSEAPPSTSMAGMERGPSNKITSNPNVLVQRTNVGLGRAGESSSSAIHRKVDHFVVDRGRNDGSVQCMEKNTQRKIEEKEKSKEKEPNDAKRQKDKSRDREEKKKKKDKEKHKDKEKEKEKKRVKAEHKHKIHDEPREILSKSLLDNLSTTKPLTVQKDGKDNTIVGIDEGIKKRKNIEMNGFLHEYDMPPTKFPRMENGRTLAPARMAGPVSSVKPVPINSIKEEKPLEVKGQTTNGIAEAHPSSADLRLLAPPSASAPNSENGEVSKKPPHPDLKFLDKVYSVPKLEEWPEYDDQEWLFSGSHLHLKPGTKREADETPTEVWAEAMRIEPEDVIALPYVIPF</sequence>
<dbReference type="PANTHER" id="PTHR34660:SF3">
    <property type="entry name" value="RRM DOMAIN-CONTAINING PROTEIN"/>
    <property type="match status" value="1"/>
</dbReference>
<feature type="compositionally biased region" description="Basic residues" evidence="1">
    <location>
        <begin position="414"/>
        <end position="423"/>
    </location>
</feature>
<feature type="compositionally biased region" description="Pro residues" evidence="1">
    <location>
        <begin position="1"/>
        <end position="11"/>
    </location>
</feature>
<feature type="region of interest" description="Disordered" evidence="1">
    <location>
        <begin position="1"/>
        <end position="129"/>
    </location>
</feature>
<evidence type="ECO:0000313" key="3">
    <source>
        <dbReference type="RefSeq" id="XP_020088556.1"/>
    </source>
</evidence>
<feature type="compositionally biased region" description="Basic and acidic residues" evidence="1">
    <location>
        <begin position="74"/>
        <end position="97"/>
    </location>
</feature>
<proteinExistence type="predicted"/>
<dbReference type="GeneID" id="109710423"/>
<feature type="region of interest" description="Disordered" evidence="1">
    <location>
        <begin position="534"/>
        <end position="565"/>
    </location>
</feature>
<reference evidence="2" key="1">
    <citation type="journal article" date="2015" name="Nat. Genet.">
        <title>The pineapple genome and the evolution of CAM photosynthesis.</title>
        <authorList>
            <person name="Ming R."/>
            <person name="VanBuren R."/>
            <person name="Wai C.M."/>
            <person name="Tang H."/>
            <person name="Schatz M.C."/>
            <person name="Bowers J.E."/>
            <person name="Lyons E."/>
            <person name="Wang M.L."/>
            <person name="Chen J."/>
            <person name="Biggers E."/>
            <person name="Zhang J."/>
            <person name="Huang L."/>
            <person name="Zhang L."/>
            <person name="Miao W."/>
            <person name="Zhang J."/>
            <person name="Ye Z."/>
            <person name="Miao C."/>
            <person name="Lin Z."/>
            <person name="Wang H."/>
            <person name="Zhou H."/>
            <person name="Yim W.C."/>
            <person name="Priest H.D."/>
            <person name="Zheng C."/>
            <person name="Woodhouse M."/>
            <person name="Edger P.P."/>
            <person name="Guyot R."/>
            <person name="Guo H.B."/>
            <person name="Guo H."/>
            <person name="Zheng G."/>
            <person name="Singh R."/>
            <person name="Sharma A."/>
            <person name="Min X."/>
            <person name="Zheng Y."/>
            <person name="Lee H."/>
            <person name="Gurtowski J."/>
            <person name="Sedlazeck F.J."/>
            <person name="Harkess A."/>
            <person name="McKain M.R."/>
            <person name="Liao Z."/>
            <person name="Fang J."/>
            <person name="Liu J."/>
            <person name="Zhang X."/>
            <person name="Zhang Q."/>
            <person name="Hu W."/>
            <person name="Qin Y."/>
            <person name="Wang K."/>
            <person name="Chen L.Y."/>
            <person name="Shirley N."/>
            <person name="Lin Y.R."/>
            <person name="Liu L.Y."/>
            <person name="Hernandez A.G."/>
            <person name="Wright C.L."/>
            <person name="Bulone V."/>
            <person name="Tuskan G.A."/>
            <person name="Heath K."/>
            <person name="Zee F."/>
            <person name="Moore P.H."/>
            <person name="Sunkar R."/>
            <person name="Leebens-Mack J.H."/>
            <person name="Mockler T."/>
            <person name="Bennetzen J.L."/>
            <person name="Freeling M."/>
            <person name="Sankoff D."/>
            <person name="Paterson A.H."/>
            <person name="Zhu X."/>
            <person name="Yang X."/>
            <person name="Smith J.A."/>
            <person name="Cushman J.C."/>
            <person name="Paull R.E."/>
            <person name="Yu Q."/>
        </authorList>
    </citation>
    <scope>NUCLEOTIDE SEQUENCE [LARGE SCALE GENOMIC DNA]</scope>
    <source>
        <strain evidence="2">cv. F153</strain>
    </source>
</reference>
<feature type="region of interest" description="Disordered" evidence="1">
    <location>
        <begin position="169"/>
        <end position="193"/>
    </location>
</feature>
<feature type="compositionally biased region" description="Basic residues" evidence="1">
    <location>
        <begin position="59"/>
        <end position="73"/>
    </location>
</feature>
<dbReference type="RefSeq" id="XP_020088556.1">
    <property type="nucleotide sequence ID" value="XM_020232967.1"/>
</dbReference>
<gene>
    <name evidence="3" type="primary">LOC109710423</name>
</gene>
<reference evidence="3" key="2">
    <citation type="submission" date="2025-08" db="UniProtKB">
        <authorList>
            <consortium name="RefSeq"/>
        </authorList>
    </citation>
    <scope>IDENTIFICATION</scope>
</reference>
<keyword evidence="2" id="KW-1185">Reference proteome</keyword>
<feature type="compositionally biased region" description="Basic and acidic residues" evidence="1">
    <location>
        <begin position="39"/>
        <end position="58"/>
    </location>
</feature>
<feature type="compositionally biased region" description="Basic residues" evidence="1">
    <location>
        <begin position="29"/>
        <end position="38"/>
    </location>
</feature>
<feature type="compositionally biased region" description="Basic and acidic residues" evidence="1">
    <location>
        <begin position="403"/>
        <end position="413"/>
    </location>
</feature>
<dbReference type="Gramene" id="Aco004566.1.mrna1">
    <property type="protein sequence ID" value="Aco004566.1.mrna1"/>
    <property type="gene ID" value="Aco004566.1.path1"/>
</dbReference>
<feature type="compositionally biased region" description="Basic and acidic residues" evidence="1">
    <location>
        <begin position="104"/>
        <end position="129"/>
    </location>
</feature>
<name>A0A6P5EXM2_ANACO</name>
<evidence type="ECO:0000256" key="1">
    <source>
        <dbReference type="SAM" id="MobiDB-lite"/>
    </source>
</evidence>
<evidence type="ECO:0000313" key="2">
    <source>
        <dbReference type="Proteomes" id="UP000515123"/>
    </source>
</evidence>
<dbReference type="PANTHER" id="PTHR34660">
    <property type="entry name" value="MYB-LIKE PROTEIN X"/>
    <property type="match status" value="1"/>
</dbReference>
<feature type="region of interest" description="Disordered" evidence="1">
    <location>
        <begin position="260"/>
        <end position="319"/>
    </location>
</feature>
<feature type="region of interest" description="Disordered" evidence="1">
    <location>
        <begin position="354"/>
        <end position="432"/>
    </location>
</feature>
<feature type="compositionally biased region" description="Basic and acidic residues" evidence="1">
    <location>
        <begin position="14"/>
        <end position="28"/>
    </location>
</feature>
<protein>
    <submittedName>
        <fullName evidence="3">Myb-like protein X</fullName>
    </submittedName>
</protein>
<organism evidence="2 3">
    <name type="scientific">Ananas comosus</name>
    <name type="common">Pineapple</name>
    <name type="synonym">Ananas ananas</name>
    <dbReference type="NCBI Taxonomy" id="4615"/>
    <lineage>
        <taxon>Eukaryota</taxon>
        <taxon>Viridiplantae</taxon>
        <taxon>Streptophyta</taxon>
        <taxon>Embryophyta</taxon>
        <taxon>Tracheophyta</taxon>
        <taxon>Spermatophyta</taxon>
        <taxon>Magnoliopsida</taxon>
        <taxon>Liliopsida</taxon>
        <taxon>Poales</taxon>
        <taxon>Bromeliaceae</taxon>
        <taxon>Bromelioideae</taxon>
        <taxon>Ananas</taxon>
    </lineage>
</organism>
<dbReference type="OrthoDB" id="1913135at2759"/>